<evidence type="ECO:0000259" key="1">
    <source>
        <dbReference type="Pfam" id="PF01248"/>
    </source>
</evidence>
<keyword evidence="3" id="KW-1185">Reference proteome</keyword>
<gene>
    <name evidence="2" type="ORF">ISU02_01495</name>
</gene>
<dbReference type="Gene3D" id="3.30.1330.30">
    <property type="match status" value="1"/>
</dbReference>
<evidence type="ECO:0000313" key="2">
    <source>
        <dbReference type="EMBL" id="MBF4691770.1"/>
    </source>
</evidence>
<reference evidence="2 3" key="1">
    <citation type="submission" date="2020-11" db="EMBL/GenBank/DDBJ databases">
        <title>Fusibacter basophilias sp. nov.</title>
        <authorList>
            <person name="Qiu D."/>
        </authorList>
    </citation>
    <scope>NUCLEOTIDE SEQUENCE [LARGE SCALE GENOMIC DNA]</scope>
    <source>
        <strain evidence="2 3">Q10-2</strain>
    </source>
</reference>
<sequence length="102" mass="11476">MTMNNVLTLMGFAKKSGNLVLGETLCSEGIKRKKISLMIIANDLNETTTKRIIQLCESEDVAYRILYTKDELSRAIGKENYGLFGISNKKFSRALIEKIDVL</sequence>
<dbReference type="Pfam" id="PF01248">
    <property type="entry name" value="Ribosomal_L7Ae"/>
    <property type="match status" value="1"/>
</dbReference>
<name>A0ABR9ZPB2_9FIRM</name>
<dbReference type="InterPro" id="IPR004038">
    <property type="entry name" value="Ribosomal_eL8/eL30/eS12/Gad45"/>
</dbReference>
<dbReference type="SUPFAM" id="SSF55315">
    <property type="entry name" value="L30e-like"/>
    <property type="match status" value="1"/>
</dbReference>
<proteinExistence type="predicted"/>
<comment type="caution">
    <text evidence="2">The sequence shown here is derived from an EMBL/GenBank/DDBJ whole genome shotgun (WGS) entry which is preliminary data.</text>
</comment>
<dbReference type="RefSeq" id="WP_194700008.1">
    <property type="nucleotide sequence ID" value="NZ_JADKNH010000001.1"/>
</dbReference>
<protein>
    <submittedName>
        <fullName evidence="2">Ribosomal L7Ae/L30e/S12e/Gadd45 family protein</fullName>
    </submittedName>
</protein>
<organism evidence="2 3">
    <name type="scientific">Fusibacter ferrireducens</name>
    <dbReference type="NCBI Taxonomy" id="2785058"/>
    <lineage>
        <taxon>Bacteria</taxon>
        <taxon>Bacillati</taxon>
        <taxon>Bacillota</taxon>
        <taxon>Clostridia</taxon>
        <taxon>Eubacteriales</taxon>
        <taxon>Eubacteriales Family XII. Incertae Sedis</taxon>
        <taxon>Fusibacter</taxon>
    </lineage>
</organism>
<accession>A0ABR9ZPB2</accession>
<dbReference type="EMBL" id="JADKNH010000001">
    <property type="protein sequence ID" value="MBF4691770.1"/>
    <property type="molecule type" value="Genomic_DNA"/>
</dbReference>
<evidence type="ECO:0000313" key="3">
    <source>
        <dbReference type="Proteomes" id="UP000614200"/>
    </source>
</evidence>
<feature type="domain" description="Ribosomal protein eL8/eL30/eS12/Gadd45" evidence="1">
    <location>
        <begin position="8"/>
        <end position="80"/>
    </location>
</feature>
<dbReference type="InterPro" id="IPR029064">
    <property type="entry name" value="Ribosomal_eL30-like_sf"/>
</dbReference>
<dbReference type="Proteomes" id="UP000614200">
    <property type="component" value="Unassembled WGS sequence"/>
</dbReference>